<evidence type="ECO:0000256" key="4">
    <source>
        <dbReference type="ARBA" id="ARBA00022737"/>
    </source>
</evidence>
<dbReference type="GO" id="GO:0003682">
    <property type="term" value="F:chromatin binding"/>
    <property type="evidence" value="ECO:0007669"/>
    <property type="project" value="UniProtKB-ARBA"/>
</dbReference>
<name>A0AAW0WJY8_CHEQU</name>
<keyword evidence="4" id="KW-0677">Repeat</keyword>
<evidence type="ECO:0000256" key="3">
    <source>
        <dbReference type="ARBA" id="ARBA00022723"/>
    </source>
</evidence>
<keyword evidence="10" id="KW-0539">Nucleus</keyword>
<dbReference type="EMBL" id="JARKIK010000076">
    <property type="protein sequence ID" value="KAK8727371.1"/>
    <property type="molecule type" value="Genomic_DNA"/>
</dbReference>
<dbReference type="Pfam" id="PF00096">
    <property type="entry name" value="zf-C2H2"/>
    <property type="match status" value="2"/>
</dbReference>
<comment type="caution">
    <text evidence="13">The sequence shown here is derived from an EMBL/GenBank/DDBJ whole genome shotgun (WGS) entry which is preliminary data.</text>
</comment>
<evidence type="ECO:0000256" key="6">
    <source>
        <dbReference type="ARBA" id="ARBA00022833"/>
    </source>
</evidence>
<dbReference type="Pfam" id="PF13912">
    <property type="entry name" value="zf-C2H2_6"/>
    <property type="match status" value="1"/>
</dbReference>
<dbReference type="AlphaFoldDB" id="A0AAW0WJY8"/>
<dbReference type="GO" id="GO:0005634">
    <property type="term" value="C:nucleus"/>
    <property type="evidence" value="ECO:0007669"/>
    <property type="project" value="UniProtKB-SubCell"/>
</dbReference>
<feature type="domain" description="C2H2-type" evidence="12">
    <location>
        <begin position="10"/>
        <end position="37"/>
    </location>
</feature>
<evidence type="ECO:0000256" key="5">
    <source>
        <dbReference type="ARBA" id="ARBA00022771"/>
    </source>
</evidence>
<dbReference type="PANTHER" id="PTHR23234:SF10">
    <property type="entry name" value="RIKEN CDNA 6720489N17 GENE-RELATED"/>
    <property type="match status" value="1"/>
</dbReference>
<feature type="domain" description="C2H2-type" evidence="12">
    <location>
        <begin position="184"/>
        <end position="211"/>
    </location>
</feature>
<keyword evidence="3" id="KW-0479">Metal-binding</keyword>
<dbReference type="GO" id="GO:0008270">
    <property type="term" value="F:zinc ion binding"/>
    <property type="evidence" value="ECO:0007669"/>
    <property type="project" value="UniProtKB-KW"/>
</dbReference>
<dbReference type="InterPro" id="IPR013087">
    <property type="entry name" value="Znf_C2H2_type"/>
</dbReference>
<dbReference type="FunFam" id="3.30.160.60:FF:000690">
    <property type="entry name" value="Zinc finger protein 354C"/>
    <property type="match status" value="1"/>
</dbReference>
<evidence type="ECO:0000256" key="11">
    <source>
        <dbReference type="PROSITE-ProRule" id="PRU00042"/>
    </source>
</evidence>
<dbReference type="FunFam" id="3.30.160.60:FF:000110">
    <property type="entry name" value="Zinc finger protein-like"/>
    <property type="match status" value="1"/>
</dbReference>
<protein>
    <recommendedName>
        <fullName evidence="12">C2H2-type domain-containing protein</fullName>
    </recommendedName>
</protein>
<evidence type="ECO:0000259" key="12">
    <source>
        <dbReference type="PROSITE" id="PS50157"/>
    </source>
</evidence>
<dbReference type="FunFam" id="3.30.160.60:FF:001498">
    <property type="entry name" value="Zinc finger protein 404"/>
    <property type="match status" value="1"/>
</dbReference>
<keyword evidence="7" id="KW-0805">Transcription regulation</keyword>
<dbReference type="InterPro" id="IPR036236">
    <property type="entry name" value="Znf_C2H2_sf"/>
</dbReference>
<comment type="subcellular location">
    <subcellularLocation>
        <location evidence="1">Nucleus</location>
    </subcellularLocation>
</comment>
<dbReference type="Proteomes" id="UP001445076">
    <property type="component" value="Unassembled WGS sequence"/>
</dbReference>
<evidence type="ECO:0000256" key="2">
    <source>
        <dbReference type="ARBA" id="ARBA00006991"/>
    </source>
</evidence>
<feature type="domain" description="C2H2-type" evidence="12">
    <location>
        <begin position="38"/>
        <end position="65"/>
    </location>
</feature>
<evidence type="ECO:0000256" key="7">
    <source>
        <dbReference type="ARBA" id="ARBA00023015"/>
    </source>
</evidence>
<evidence type="ECO:0000256" key="8">
    <source>
        <dbReference type="ARBA" id="ARBA00023125"/>
    </source>
</evidence>
<evidence type="ECO:0000313" key="14">
    <source>
        <dbReference type="Proteomes" id="UP001445076"/>
    </source>
</evidence>
<dbReference type="PROSITE" id="PS00028">
    <property type="entry name" value="ZINC_FINGER_C2H2_1"/>
    <property type="match status" value="5"/>
</dbReference>
<comment type="similarity">
    <text evidence="2">Belongs to the krueppel C2H2-type zinc-finger protein family.</text>
</comment>
<dbReference type="Gene3D" id="3.30.160.60">
    <property type="entry name" value="Classic Zinc Finger"/>
    <property type="match status" value="5"/>
</dbReference>
<sequence length="254" mass="29366">MSAHTENKLHQCSFCLKDFTRHGNLLKHMKTHTGERPYQCSVCLKDFACHQTLSRHLRVHASDEPSQSPQSVNDLTNKSNLLKPARVCKGKKLYPSSGSQRRLPRKIVLGSGKKVVNQTKKLPVKEKRYQCLECEKDFLQHVGLLKHMRVHIEKTLSQRTVCEKQNSNVKDVCQDEVNTADKLYQCSECPREFTRYANLVKHMRLHTGEKPYKCSMCSYQFPLYVHLIKHLKVHIGEEQTQCLETVEVAADELH</sequence>
<keyword evidence="14" id="KW-1185">Reference proteome</keyword>
<keyword evidence="6" id="KW-0862">Zinc</keyword>
<reference evidence="13 14" key="1">
    <citation type="journal article" date="2024" name="BMC Genomics">
        <title>Genome assembly of redclaw crayfish (Cherax quadricarinatus) provides insights into its immune adaptation and hypoxia tolerance.</title>
        <authorList>
            <person name="Liu Z."/>
            <person name="Zheng J."/>
            <person name="Li H."/>
            <person name="Fang K."/>
            <person name="Wang S."/>
            <person name="He J."/>
            <person name="Zhou D."/>
            <person name="Weng S."/>
            <person name="Chi M."/>
            <person name="Gu Z."/>
            <person name="He J."/>
            <person name="Li F."/>
            <person name="Wang M."/>
        </authorList>
    </citation>
    <scope>NUCLEOTIDE SEQUENCE [LARGE SCALE GENOMIC DNA]</scope>
    <source>
        <strain evidence="13">ZL_2023a</strain>
    </source>
</reference>
<dbReference type="GO" id="GO:0003677">
    <property type="term" value="F:DNA binding"/>
    <property type="evidence" value="ECO:0007669"/>
    <property type="project" value="UniProtKB-KW"/>
</dbReference>
<feature type="domain" description="C2H2-type" evidence="12">
    <location>
        <begin position="129"/>
        <end position="156"/>
    </location>
</feature>
<dbReference type="PROSITE" id="PS50157">
    <property type="entry name" value="ZINC_FINGER_C2H2_2"/>
    <property type="match status" value="5"/>
</dbReference>
<gene>
    <name evidence="13" type="ORF">OTU49_009847</name>
</gene>
<evidence type="ECO:0000256" key="10">
    <source>
        <dbReference type="ARBA" id="ARBA00023242"/>
    </source>
</evidence>
<dbReference type="FunFam" id="3.30.160.60:FF:000344">
    <property type="entry name" value="zinc finger protein 90 homolog"/>
    <property type="match status" value="1"/>
</dbReference>
<dbReference type="SUPFAM" id="SSF57667">
    <property type="entry name" value="beta-beta-alpha zinc fingers"/>
    <property type="match status" value="3"/>
</dbReference>
<feature type="domain" description="C2H2-type" evidence="12">
    <location>
        <begin position="212"/>
        <end position="239"/>
    </location>
</feature>
<organism evidence="13 14">
    <name type="scientific">Cherax quadricarinatus</name>
    <name type="common">Australian red claw crayfish</name>
    <dbReference type="NCBI Taxonomy" id="27406"/>
    <lineage>
        <taxon>Eukaryota</taxon>
        <taxon>Metazoa</taxon>
        <taxon>Ecdysozoa</taxon>
        <taxon>Arthropoda</taxon>
        <taxon>Crustacea</taxon>
        <taxon>Multicrustacea</taxon>
        <taxon>Malacostraca</taxon>
        <taxon>Eumalacostraca</taxon>
        <taxon>Eucarida</taxon>
        <taxon>Decapoda</taxon>
        <taxon>Pleocyemata</taxon>
        <taxon>Astacidea</taxon>
        <taxon>Parastacoidea</taxon>
        <taxon>Parastacidae</taxon>
        <taxon>Cherax</taxon>
    </lineage>
</organism>
<keyword evidence="9" id="KW-0804">Transcription</keyword>
<accession>A0AAW0WJY8</accession>
<keyword evidence="5 11" id="KW-0863">Zinc-finger</keyword>
<dbReference type="PANTHER" id="PTHR23234">
    <property type="entry name" value="ZNF44 PROTEIN"/>
    <property type="match status" value="1"/>
</dbReference>
<evidence type="ECO:0000256" key="9">
    <source>
        <dbReference type="ARBA" id="ARBA00023163"/>
    </source>
</evidence>
<dbReference type="InterPro" id="IPR050758">
    <property type="entry name" value="Znf_C2H2-type"/>
</dbReference>
<keyword evidence="8" id="KW-0238">DNA-binding</keyword>
<dbReference type="SMART" id="SM00355">
    <property type="entry name" value="ZnF_C2H2"/>
    <property type="match status" value="5"/>
</dbReference>
<dbReference type="FunFam" id="3.30.160.60:FF:000100">
    <property type="entry name" value="Zinc finger 45-like"/>
    <property type="match status" value="1"/>
</dbReference>
<evidence type="ECO:0000256" key="1">
    <source>
        <dbReference type="ARBA" id="ARBA00004123"/>
    </source>
</evidence>
<evidence type="ECO:0000313" key="13">
    <source>
        <dbReference type="EMBL" id="KAK8727371.1"/>
    </source>
</evidence>
<proteinExistence type="inferred from homology"/>